<dbReference type="InterPro" id="IPR052218">
    <property type="entry name" value="Preflagellin_Peptidase"/>
</dbReference>
<evidence type="ECO:0000313" key="8">
    <source>
        <dbReference type="EMBL" id="KTT67819.1"/>
    </source>
</evidence>
<dbReference type="GO" id="GO:0004190">
    <property type="term" value="F:aspartic-type endopeptidase activity"/>
    <property type="evidence" value="ECO:0007669"/>
    <property type="project" value="InterPro"/>
</dbReference>
<dbReference type="EMBL" id="LDTD01000146">
    <property type="protein sequence ID" value="KTT67819.1"/>
    <property type="molecule type" value="Genomic_DNA"/>
</dbReference>
<dbReference type="AlphaFoldDB" id="A0A147HSH6"/>
<dbReference type="InterPro" id="IPR000045">
    <property type="entry name" value="Prepilin_IV_endopep_pep"/>
</dbReference>
<feature type="domain" description="Prepilin type IV endopeptidase peptidase" evidence="7">
    <location>
        <begin position="13"/>
        <end position="116"/>
    </location>
</feature>
<dbReference type="Pfam" id="PF01478">
    <property type="entry name" value="Peptidase_A24"/>
    <property type="match status" value="1"/>
</dbReference>
<dbReference type="Proteomes" id="UP000072867">
    <property type="component" value="Unassembled WGS sequence"/>
</dbReference>
<feature type="transmembrane region" description="Helical" evidence="6">
    <location>
        <begin position="133"/>
        <end position="153"/>
    </location>
</feature>
<organism evidence="8 9">
    <name type="scientific">Sphingomonas sanguinis</name>
    <dbReference type="NCBI Taxonomy" id="33051"/>
    <lineage>
        <taxon>Bacteria</taxon>
        <taxon>Pseudomonadati</taxon>
        <taxon>Pseudomonadota</taxon>
        <taxon>Alphaproteobacteria</taxon>
        <taxon>Sphingomonadales</taxon>
        <taxon>Sphingomonadaceae</taxon>
        <taxon>Sphingomonas</taxon>
    </lineage>
</organism>
<dbReference type="PATRIC" id="fig|33051.3.peg.902"/>
<evidence type="ECO:0000256" key="3">
    <source>
        <dbReference type="ARBA" id="ARBA00022692"/>
    </source>
</evidence>
<evidence type="ECO:0000256" key="5">
    <source>
        <dbReference type="ARBA" id="ARBA00023136"/>
    </source>
</evidence>
<dbReference type="RefSeq" id="WP_058734634.1">
    <property type="nucleotide sequence ID" value="NZ_LDTD01000146.1"/>
</dbReference>
<evidence type="ECO:0000259" key="7">
    <source>
        <dbReference type="Pfam" id="PF01478"/>
    </source>
</evidence>
<feature type="transmembrane region" description="Helical" evidence="6">
    <location>
        <begin position="62"/>
        <end position="81"/>
    </location>
</feature>
<comment type="caution">
    <text evidence="8">The sequence shown here is derived from an EMBL/GenBank/DDBJ whole genome shotgun (WGS) entry which is preliminary data.</text>
</comment>
<sequence>MEWTIVRIAILSAFVLLLLSAGIEDARTREIADRKNIAIALIAPLWWWASDVPVWPDMAIRIAVAIAVFLLFAQAFRIGMMGGGDVKMIAAIALWLPVPPLFRMMLLMSIAGGIVTVAMLVDHRLRHRKRDEDAPAIEVPYGVAIAIAALLILREPIFNPFPNT</sequence>
<evidence type="ECO:0000256" key="6">
    <source>
        <dbReference type="SAM" id="Phobius"/>
    </source>
</evidence>
<dbReference type="GO" id="GO:0005886">
    <property type="term" value="C:plasma membrane"/>
    <property type="evidence" value="ECO:0007669"/>
    <property type="project" value="UniProtKB-SubCell"/>
</dbReference>
<dbReference type="Gene3D" id="1.20.120.1220">
    <property type="match status" value="1"/>
</dbReference>
<evidence type="ECO:0000256" key="4">
    <source>
        <dbReference type="ARBA" id="ARBA00022989"/>
    </source>
</evidence>
<dbReference type="PANTHER" id="PTHR36506:SF1">
    <property type="entry name" value="PREFLAGELLIN PEPTIDASE"/>
    <property type="match status" value="1"/>
</dbReference>
<comment type="subcellular location">
    <subcellularLocation>
        <location evidence="1">Cell membrane</location>
        <topology evidence="1">Multi-pass membrane protein</topology>
    </subcellularLocation>
</comment>
<accession>A0A147HSH6</accession>
<proteinExistence type="predicted"/>
<keyword evidence="3 6" id="KW-0812">Transmembrane</keyword>
<dbReference type="STRING" id="33051.SB4_11455"/>
<gene>
    <name evidence="8" type="ORF">NS319_16770</name>
</gene>
<protein>
    <submittedName>
        <fullName evidence="8">Peptidase</fullName>
    </submittedName>
</protein>
<dbReference type="PANTHER" id="PTHR36506">
    <property type="entry name" value="PREFLAGELLIN PEPTIDASE"/>
    <property type="match status" value="1"/>
</dbReference>
<keyword evidence="4 6" id="KW-1133">Transmembrane helix</keyword>
<keyword evidence="2" id="KW-1003">Cell membrane</keyword>
<evidence type="ECO:0000313" key="9">
    <source>
        <dbReference type="Proteomes" id="UP000072867"/>
    </source>
</evidence>
<reference evidence="8 9" key="1">
    <citation type="journal article" date="2016" name="Front. Microbiol.">
        <title>Genomic Resource of Rice Seed Associated Bacteria.</title>
        <authorList>
            <person name="Midha S."/>
            <person name="Bansal K."/>
            <person name="Sharma S."/>
            <person name="Kumar N."/>
            <person name="Patil P.P."/>
            <person name="Chaudhry V."/>
            <person name="Patil P.B."/>
        </authorList>
    </citation>
    <scope>NUCLEOTIDE SEQUENCE [LARGE SCALE GENOMIC DNA]</scope>
    <source>
        <strain evidence="8 9">NS319</strain>
    </source>
</reference>
<evidence type="ECO:0000256" key="1">
    <source>
        <dbReference type="ARBA" id="ARBA00004651"/>
    </source>
</evidence>
<name>A0A147HSH6_9SPHN</name>
<feature type="transmembrane region" description="Helical" evidence="6">
    <location>
        <begin position="101"/>
        <end position="121"/>
    </location>
</feature>
<evidence type="ECO:0000256" key="2">
    <source>
        <dbReference type="ARBA" id="ARBA00022475"/>
    </source>
</evidence>
<keyword evidence="5 6" id="KW-0472">Membrane</keyword>